<dbReference type="EMBL" id="JAFHBD010000004">
    <property type="protein sequence ID" value="MBN2952216.1"/>
    <property type="molecule type" value="Genomic_DNA"/>
</dbReference>
<organism evidence="1 2">
    <name type="scientific">Fusicatenibacter saccharivorans</name>
    <dbReference type="NCBI Taxonomy" id="1150298"/>
    <lineage>
        <taxon>Bacteria</taxon>
        <taxon>Bacillati</taxon>
        <taxon>Bacillota</taxon>
        <taxon>Clostridia</taxon>
        <taxon>Lachnospirales</taxon>
        <taxon>Lachnospiraceae</taxon>
        <taxon>Fusicatenibacter</taxon>
    </lineage>
</organism>
<name>A0A938Z986_9FIRM</name>
<comment type="caution">
    <text evidence="1">The sequence shown here is derived from an EMBL/GenBank/DDBJ whole genome shotgun (WGS) entry which is preliminary data.</text>
</comment>
<sequence>MSISYHNLVYTAPGRKASDCVKCGKCEKVCLQHLQIRNLLEDVVKEFEAERA</sequence>
<reference evidence="1" key="1">
    <citation type="submission" date="2021-02" db="EMBL/GenBank/DDBJ databases">
        <title>Metagenome-assembled genomes from human diarrheal sample B26.</title>
        <authorList>
            <person name="Ateba T.P."/>
            <person name="Alayande K.A."/>
            <person name="Mwanza M."/>
        </authorList>
    </citation>
    <scope>NUCLEOTIDE SEQUENCE</scope>
    <source>
        <strain evidence="1">06WH</strain>
    </source>
</reference>
<evidence type="ECO:0000313" key="2">
    <source>
        <dbReference type="Proteomes" id="UP000737612"/>
    </source>
</evidence>
<gene>
    <name evidence="1" type="ORF">JTJ23_01160</name>
</gene>
<dbReference type="AlphaFoldDB" id="A0A938Z986"/>
<dbReference type="Proteomes" id="UP000737612">
    <property type="component" value="Unassembled WGS sequence"/>
</dbReference>
<protein>
    <submittedName>
        <fullName evidence="1">4Fe-4S dicluster domain-containing protein</fullName>
    </submittedName>
</protein>
<evidence type="ECO:0000313" key="1">
    <source>
        <dbReference type="EMBL" id="MBN2952216.1"/>
    </source>
</evidence>
<accession>A0A938Z986</accession>
<proteinExistence type="predicted"/>